<evidence type="ECO:0008006" key="3">
    <source>
        <dbReference type="Google" id="ProtNLM"/>
    </source>
</evidence>
<dbReference type="SUPFAM" id="SSF50630">
    <property type="entry name" value="Acid proteases"/>
    <property type="match status" value="1"/>
</dbReference>
<proteinExistence type="predicted"/>
<gene>
    <name evidence="1" type="ORF">WMSIL1_LOCUS4688</name>
</gene>
<dbReference type="EMBL" id="CABIJS010000123">
    <property type="protein sequence ID" value="VUZ44288.1"/>
    <property type="molecule type" value="Genomic_DNA"/>
</dbReference>
<dbReference type="PANTHER" id="PTHR36943">
    <property type="entry name" value="CCHC-TYPE DOMAIN-CONTAINING PROTEIN"/>
    <property type="match status" value="1"/>
</dbReference>
<dbReference type="InterPro" id="IPR021109">
    <property type="entry name" value="Peptidase_aspartic_dom_sf"/>
</dbReference>
<evidence type="ECO:0000313" key="2">
    <source>
        <dbReference type="Proteomes" id="UP000321570"/>
    </source>
</evidence>
<dbReference type="AlphaFoldDB" id="A0A564YC40"/>
<accession>A0A564YC40</accession>
<protein>
    <recommendedName>
        <fullName evidence="3">Peptidase A2 domain-containing protein</fullName>
    </recommendedName>
</protein>
<organism evidence="1 2">
    <name type="scientific">Hymenolepis diminuta</name>
    <name type="common">Rat tapeworm</name>
    <dbReference type="NCBI Taxonomy" id="6216"/>
    <lineage>
        <taxon>Eukaryota</taxon>
        <taxon>Metazoa</taxon>
        <taxon>Spiralia</taxon>
        <taxon>Lophotrochozoa</taxon>
        <taxon>Platyhelminthes</taxon>
        <taxon>Cestoda</taxon>
        <taxon>Eucestoda</taxon>
        <taxon>Cyclophyllidea</taxon>
        <taxon>Hymenolepididae</taxon>
        <taxon>Hymenolepis</taxon>
    </lineage>
</organism>
<dbReference type="PANTHER" id="PTHR36943:SF1">
    <property type="entry name" value="CCHC-TYPE DOMAIN-CONTAINING PROTEIN"/>
    <property type="match status" value="1"/>
</dbReference>
<sequence>MQVDASRRHYEDFCIHGIHIELQVDTGSDTAIISSEAWRTLGSPKLDTIPSKVSSVSSDAEQLSGVRRCEATLKGKSAATVCYVTDRDIDLLGLDWIDTFNVLETKIERGVQHILAKSIRNTPVSAEDIRKEMRTDAVPQQVLKFIQIPYYGHKRKSCGPGYMSISRVRSTPHLALEERFPTEVLMDRKLRTVHEAMLWKKTLPDRKRWSQKNGFAANTPAYARDYRPGRQWTAAIITKRHGSMIYDVEVGKATWARHNKQLRRRMAERTTNKRYLSLYSLLDTFNQTHVLPPRSQVIDQVMVPSHTARIRMKPPRLQVDPSSKIYV</sequence>
<keyword evidence="2" id="KW-1185">Reference proteome</keyword>
<name>A0A564YC40_HYMDI</name>
<dbReference type="Gene3D" id="2.40.70.10">
    <property type="entry name" value="Acid Proteases"/>
    <property type="match status" value="1"/>
</dbReference>
<reference evidence="1 2" key="1">
    <citation type="submission" date="2019-07" db="EMBL/GenBank/DDBJ databases">
        <authorList>
            <person name="Jastrzebski P J."/>
            <person name="Paukszto L."/>
            <person name="Jastrzebski P J."/>
        </authorList>
    </citation>
    <scope>NUCLEOTIDE SEQUENCE [LARGE SCALE GENOMIC DNA]</scope>
    <source>
        <strain evidence="1 2">WMS-il1</strain>
    </source>
</reference>
<dbReference type="Proteomes" id="UP000321570">
    <property type="component" value="Unassembled WGS sequence"/>
</dbReference>
<evidence type="ECO:0000313" key="1">
    <source>
        <dbReference type="EMBL" id="VUZ44288.1"/>
    </source>
</evidence>